<dbReference type="PANTHER" id="PTHR10996">
    <property type="entry name" value="2-HYDROXYACID DEHYDROGENASE-RELATED"/>
    <property type="match status" value="1"/>
</dbReference>
<dbReference type="STRING" id="1296096.A0A1B9HZM6"/>
<dbReference type="Proteomes" id="UP000094020">
    <property type="component" value="Chromosome 10"/>
</dbReference>
<evidence type="ECO:0000256" key="2">
    <source>
        <dbReference type="RuleBase" id="RU003719"/>
    </source>
</evidence>
<feature type="domain" description="D-isomer specific 2-hydroxyacid dehydrogenase catalytic" evidence="4">
    <location>
        <begin position="64"/>
        <end position="360"/>
    </location>
</feature>
<dbReference type="EMBL" id="CP144528">
    <property type="protein sequence ID" value="WWC72991.1"/>
    <property type="molecule type" value="Genomic_DNA"/>
</dbReference>
<reference evidence="6" key="3">
    <citation type="submission" date="2016-07" db="EMBL/GenBank/DDBJ databases">
        <title>Evolution of pathogenesis and genome organization in the Tremellales.</title>
        <authorList>
            <person name="Cuomo C."/>
            <person name="Litvintseva A."/>
            <person name="Heitman J."/>
            <person name="Chen Y."/>
            <person name="Sun S."/>
            <person name="Springer D."/>
            <person name="Dromer F."/>
            <person name="Young S."/>
            <person name="Zeng Q."/>
            <person name="Chapman S."/>
            <person name="Gujja S."/>
            <person name="Saif S."/>
            <person name="Birren B."/>
        </authorList>
    </citation>
    <scope>NUCLEOTIDE SEQUENCE</scope>
    <source>
        <strain evidence="6">CBS 10737</strain>
    </source>
</reference>
<evidence type="ECO:0000259" key="4">
    <source>
        <dbReference type="Pfam" id="PF00389"/>
    </source>
</evidence>
<evidence type="ECO:0000313" key="6">
    <source>
        <dbReference type="EMBL" id="OCF48722.1"/>
    </source>
</evidence>
<dbReference type="PROSITE" id="PS00670">
    <property type="entry name" value="D_2_HYDROXYACID_DH_2"/>
    <property type="match status" value="1"/>
</dbReference>
<dbReference type="InterPro" id="IPR036291">
    <property type="entry name" value="NAD(P)-bd_dom_sf"/>
</dbReference>
<dbReference type="GeneID" id="30173872"/>
<keyword evidence="1 2" id="KW-0560">Oxidoreductase</keyword>
<dbReference type="RefSeq" id="XP_019009941.1">
    <property type="nucleotide sequence ID" value="XM_019157223.1"/>
</dbReference>
<feature type="domain" description="D-isomer specific 2-hydroxyacid dehydrogenase NAD-binding" evidence="5">
    <location>
        <begin position="139"/>
        <end position="329"/>
    </location>
</feature>
<dbReference type="SUPFAM" id="SSF51735">
    <property type="entry name" value="NAD(P)-binding Rossmann-fold domains"/>
    <property type="match status" value="1"/>
</dbReference>
<evidence type="ECO:0008006" key="9">
    <source>
        <dbReference type="Google" id="ProtNLM"/>
    </source>
</evidence>
<evidence type="ECO:0000313" key="7">
    <source>
        <dbReference type="EMBL" id="WWC72991.1"/>
    </source>
</evidence>
<evidence type="ECO:0000259" key="5">
    <source>
        <dbReference type="Pfam" id="PF02826"/>
    </source>
</evidence>
<dbReference type="GO" id="GO:0005829">
    <property type="term" value="C:cytosol"/>
    <property type="evidence" value="ECO:0007669"/>
    <property type="project" value="TreeGrafter"/>
</dbReference>
<dbReference type="GO" id="GO:0030267">
    <property type="term" value="F:glyoxylate reductase (NADPH) activity"/>
    <property type="evidence" value="ECO:0007669"/>
    <property type="project" value="TreeGrafter"/>
</dbReference>
<dbReference type="PROSITE" id="PS00671">
    <property type="entry name" value="D_2_HYDROXYACID_DH_3"/>
    <property type="match status" value="1"/>
</dbReference>
<name>A0A1B9HZM6_9TREE</name>
<dbReference type="InterPro" id="IPR006139">
    <property type="entry name" value="D-isomer_2_OHA_DH_cat_dom"/>
</dbReference>
<gene>
    <name evidence="6" type="ORF">I206_05503</name>
    <name evidence="7" type="ORF">I206_106955</name>
</gene>
<reference evidence="7" key="4">
    <citation type="submission" date="2024-02" db="EMBL/GenBank/DDBJ databases">
        <title>Comparative genomics of Cryptococcus and Kwoniella reveals pathogenesis evolution and contrasting modes of karyotype evolution via chromosome fusion or intercentromeric recombination.</title>
        <authorList>
            <person name="Coelho M.A."/>
            <person name="David-Palma M."/>
            <person name="Shea T."/>
            <person name="Bowers K."/>
            <person name="McGinley-Smith S."/>
            <person name="Mohammad A.W."/>
            <person name="Gnirke A."/>
            <person name="Yurkov A.M."/>
            <person name="Nowrousian M."/>
            <person name="Sun S."/>
            <person name="Cuomo C.A."/>
            <person name="Heitman J."/>
        </authorList>
    </citation>
    <scope>NUCLEOTIDE SEQUENCE</scope>
    <source>
        <strain evidence="7">CBS 10737</strain>
    </source>
</reference>
<organism evidence="6">
    <name type="scientific">Kwoniella pini CBS 10737</name>
    <dbReference type="NCBI Taxonomy" id="1296096"/>
    <lineage>
        <taxon>Eukaryota</taxon>
        <taxon>Fungi</taxon>
        <taxon>Dikarya</taxon>
        <taxon>Basidiomycota</taxon>
        <taxon>Agaricomycotina</taxon>
        <taxon>Tremellomycetes</taxon>
        <taxon>Tremellales</taxon>
        <taxon>Cryptococcaceae</taxon>
        <taxon>Kwoniella</taxon>
    </lineage>
</organism>
<dbReference type="Pfam" id="PF00389">
    <property type="entry name" value="2-Hacid_dh"/>
    <property type="match status" value="1"/>
</dbReference>
<feature type="region of interest" description="Disordered" evidence="3">
    <location>
        <begin position="1"/>
        <end position="28"/>
    </location>
</feature>
<reference evidence="7" key="2">
    <citation type="submission" date="2013-07" db="EMBL/GenBank/DDBJ databases">
        <authorList>
            <consortium name="The Broad Institute Genome Sequencing Platform"/>
            <person name="Cuomo C."/>
            <person name="Litvintseva A."/>
            <person name="Chen Y."/>
            <person name="Heitman J."/>
            <person name="Sun S."/>
            <person name="Springer D."/>
            <person name="Dromer F."/>
            <person name="Young S.K."/>
            <person name="Zeng Q."/>
            <person name="Gargeya S."/>
            <person name="Fitzgerald M."/>
            <person name="Abouelleil A."/>
            <person name="Alvarado L."/>
            <person name="Berlin A.M."/>
            <person name="Chapman S.B."/>
            <person name="Dewar J."/>
            <person name="Goldberg J."/>
            <person name="Griggs A."/>
            <person name="Gujja S."/>
            <person name="Hansen M."/>
            <person name="Howarth C."/>
            <person name="Imamovic A."/>
            <person name="Larimer J."/>
            <person name="McCowan C."/>
            <person name="Murphy C."/>
            <person name="Pearson M."/>
            <person name="Priest M."/>
            <person name="Roberts A."/>
            <person name="Saif S."/>
            <person name="Shea T."/>
            <person name="Sykes S."/>
            <person name="Wortman J."/>
            <person name="Nusbaum C."/>
            <person name="Birren B."/>
        </authorList>
    </citation>
    <scope>NUCLEOTIDE SEQUENCE</scope>
    <source>
        <strain evidence="7">CBS 10737</strain>
    </source>
</reference>
<proteinExistence type="inferred from homology"/>
<protein>
    <recommendedName>
        <fullName evidence="9">Phosphoglycerate dehydrogenase</fullName>
    </recommendedName>
</protein>
<dbReference type="InterPro" id="IPR006140">
    <property type="entry name" value="D-isomer_DH_NAD-bd"/>
</dbReference>
<accession>A0A1B9HZM6</accession>
<sequence length="361" mass="39992">MTYLPTPPSEPNSDRGTKTKTETEIEIKSKSNISSKEATIYLHTPFHPKAEEYAKSKFGKIIRPEDENFNEIFPQTDGILLRVGNLTRDMILKANKLQIISRNGVGIDNIHIETAKERGITITNCPGGNAQAVAELALTLTLTLLRRVVEIDNRIRLGEKVTSIKALSPGLFGKTIGLIGMGDISYEFSKLLLSFNCKILIYSPTSNLKKWTLEDDPNSKYSSFIIPHKRILNLNELLKNSDVISIHCPLNEKTKGLIGKEEFKKMKKNSIIINTARGGIINERELENALENNLISGAGIDVWEIEPAFGDTMGKLGKLKNTVVLPHLGGSTDSVTLEGCMTAIDIMADYFDGKPIKNRVI</sequence>
<dbReference type="OrthoDB" id="298012at2759"/>
<dbReference type="PANTHER" id="PTHR10996:SF264">
    <property type="entry name" value="HYPOTHETICAL D-ISOMER SPECIFIC 2-HYDROXYACID DEHYDROGENASE (EUROFUNG)"/>
    <property type="match status" value="1"/>
</dbReference>
<dbReference type="EMBL" id="KI894013">
    <property type="protein sequence ID" value="OCF48722.1"/>
    <property type="molecule type" value="Genomic_DNA"/>
</dbReference>
<comment type="similarity">
    <text evidence="2">Belongs to the D-isomer specific 2-hydroxyacid dehydrogenase family.</text>
</comment>
<evidence type="ECO:0000256" key="3">
    <source>
        <dbReference type="SAM" id="MobiDB-lite"/>
    </source>
</evidence>
<feature type="compositionally biased region" description="Pro residues" evidence="3">
    <location>
        <begin position="1"/>
        <end position="10"/>
    </location>
</feature>
<dbReference type="InterPro" id="IPR050223">
    <property type="entry name" value="D-isomer_2-hydroxyacid_DH"/>
</dbReference>
<dbReference type="KEGG" id="kpin:30173872"/>
<evidence type="ECO:0000256" key="1">
    <source>
        <dbReference type="ARBA" id="ARBA00023002"/>
    </source>
</evidence>
<dbReference type="GO" id="GO:0051287">
    <property type="term" value="F:NAD binding"/>
    <property type="evidence" value="ECO:0007669"/>
    <property type="project" value="InterPro"/>
</dbReference>
<dbReference type="SUPFAM" id="SSF52283">
    <property type="entry name" value="Formate/glycerate dehydrogenase catalytic domain-like"/>
    <property type="match status" value="1"/>
</dbReference>
<feature type="compositionally biased region" description="Basic and acidic residues" evidence="3">
    <location>
        <begin position="12"/>
        <end position="28"/>
    </location>
</feature>
<evidence type="ECO:0000313" key="8">
    <source>
        <dbReference type="Proteomes" id="UP000094020"/>
    </source>
</evidence>
<dbReference type="Pfam" id="PF02826">
    <property type="entry name" value="2-Hacid_dh_C"/>
    <property type="match status" value="1"/>
</dbReference>
<dbReference type="AlphaFoldDB" id="A0A1B9HZM6"/>
<dbReference type="InterPro" id="IPR029753">
    <property type="entry name" value="D-isomer_DH_CS"/>
</dbReference>
<dbReference type="Gene3D" id="3.40.50.720">
    <property type="entry name" value="NAD(P)-binding Rossmann-like Domain"/>
    <property type="match status" value="2"/>
</dbReference>
<keyword evidence="8" id="KW-1185">Reference proteome</keyword>
<dbReference type="GO" id="GO:0016618">
    <property type="term" value="F:hydroxypyruvate reductase [NAD(P)H] activity"/>
    <property type="evidence" value="ECO:0007669"/>
    <property type="project" value="TreeGrafter"/>
</dbReference>
<reference evidence="6" key="1">
    <citation type="submission" date="2013-07" db="EMBL/GenBank/DDBJ databases">
        <title>The Genome Sequence of Cryptococcus pinus CBS10737.</title>
        <authorList>
            <consortium name="The Broad Institute Genome Sequencing Platform"/>
            <person name="Cuomo C."/>
            <person name="Litvintseva A."/>
            <person name="Chen Y."/>
            <person name="Heitman J."/>
            <person name="Sun S."/>
            <person name="Springer D."/>
            <person name="Dromer F."/>
            <person name="Young S.K."/>
            <person name="Zeng Q."/>
            <person name="Gargeya S."/>
            <person name="Fitzgerald M."/>
            <person name="Abouelleil A."/>
            <person name="Alvarado L."/>
            <person name="Berlin A.M."/>
            <person name="Chapman S.B."/>
            <person name="Dewar J."/>
            <person name="Goldberg J."/>
            <person name="Griggs A."/>
            <person name="Gujja S."/>
            <person name="Hansen M."/>
            <person name="Howarth C."/>
            <person name="Imamovic A."/>
            <person name="Larimer J."/>
            <person name="McCowan C."/>
            <person name="Murphy C."/>
            <person name="Pearson M."/>
            <person name="Priest M."/>
            <person name="Roberts A."/>
            <person name="Saif S."/>
            <person name="Shea T."/>
            <person name="Sykes S."/>
            <person name="Wortman J."/>
            <person name="Nusbaum C."/>
            <person name="Birren B."/>
        </authorList>
    </citation>
    <scope>NUCLEOTIDE SEQUENCE [LARGE SCALE GENOMIC DNA]</scope>
    <source>
        <strain evidence="6">CBS 10737</strain>
    </source>
</reference>